<dbReference type="VEuPathDB" id="TrichDB:TVAG_150120"/>
<keyword evidence="1" id="KW-0812">Transmembrane</keyword>
<dbReference type="AlphaFoldDB" id="A2DRR4"/>
<dbReference type="InParanoid" id="A2DRR4"/>
<reference evidence="2" key="2">
    <citation type="journal article" date="2007" name="Science">
        <title>Draft genome sequence of the sexually transmitted pathogen Trichomonas vaginalis.</title>
        <authorList>
            <person name="Carlton J.M."/>
            <person name="Hirt R.P."/>
            <person name="Silva J.C."/>
            <person name="Delcher A.L."/>
            <person name="Schatz M."/>
            <person name="Zhao Q."/>
            <person name="Wortman J.R."/>
            <person name="Bidwell S.L."/>
            <person name="Alsmark U.C.M."/>
            <person name="Besteiro S."/>
            <person name="Sicheritz-Ponten T."/>
            <person name="Noel C.J."/>
            <person name="Dacks J.B."/>
            <person name="Foster P.G."/>
            <person name="Simillion C."/>
            <person name="Van de Peer Y."/>
            <person name="Miranda-Saavedra D."/>
            <person name="Barton G.J."/>
            <person name="Westrop G.D."/>
            <person name="Mueller S."/>
            <person name="Dessi D."/>
            <person name="Fiori P.L."/>
            <person name="Ren Q."/>
            <person name="Paulsen I."/>
            <person name="Zhang H."/>
            <person name="Bastida-Corcuera F.D."/>
            <person name="Simoes-Barbosa A."/>
            <person name="Brown M.T."/>
            <person name="Hayes R.D."/>
            <person name="Mukherjee M."/>
            <person name="Okumura C.Y."/>
            <person name="Schneider R."/>
            <person name="Smith A.J."/>
            <person name="Vanacova S."/>
            <person name="Villalvazo M."/>
            <person name="Haas B.J."/>
            <person name="Pertea M."/>
            <person name="Feldblyum T.V."/>
            <person name="Utterback T.R."/>
            <person name="Shu C.L."/>
            <person name="Osoegawa K."/>
            <person name="de Jong P.J."/>
            <person name="Hrdy I."/>
            <person name="Horvathova L."/>
            <person name="Zubacova Z."/>
            <person name="Dolezal P."/>
            <person name="Malik S.B."/>
            <person name="Logsdon J.M. Jr."/>
            <person name="Henze K."/>
            <person name="Gupta A."/>
            <person name="Wang C.C."/>
            <person name="Dunne R.L."/>
            <person name="Upcroft J.A."/>
            <person name="Upcroft P."/>
            <person name="White O."/>
            <person name="Salzberg S.L."/>
            <person name="Tang P."/>
            <person name="Chiu C.-H."/>
            <person name="Lee Y.-S."/>
            <person name="Embley T.M."/>
            <person name="Coombs G.H."/>
            <person name="Mottram J.C."/>
            <person name="Tachezy J."/>
            <person name="Fraser-Liggett C.M."/>
            <person name="Johnson P.J."/>
        </authorList>
    </citation>
    <scope>NUCLEOTIDE SEQUENCE [LARGE SCALE GENOMIC DNA]</scope>
    <source>
        <strain evidence="2">G3</strain>
    </source>
</reference>
<dbReference type="SUPFAM" id="SSF52540">
    <property type="entry name" value="P-loop containing nucleoside triphosphate hydrolases"/>
    <property type="match status" value="1"/>
</dbReference>
<accession>A2DRR4</accession>
<sequence>MRPSNQQQGKDKSRRKLIIGSIIIILIAAVIIYFWRPFRRYEAQFPYFWANSYNRTIINYLNKRPSRQVLYITGPTQSGKSRSMNIVAQNLTEKGRFVLNLDGENFWPLTSLSDWMHTAILRGLIEVKPYLPKDRLSQLYEKKKNQLNNAKLPALLDPQLGQVYHSLTRSLSNIPDKNHISTFAVSQFIDKLEYYRNSLQPVIMIHNFDKLYNNATLPLYDAILSRLARRNLYLDHVPIILEVRDTLFLKKFGDLLPLLDICYTEEVPPHLTEVLYQKKYFTKSEWRKLYKNFGGNMGLFQKVYNDLLFGTNIDQAINNRVNEAFEVIKNDVPKETSSQARQLCRNDLITYSPDLDPLIQKGYLLLNKNSTVHVGNRAIKKALCMK</sequence>
<dbReference type="KEGG" id="tva:4774873"/>
<organism evidence="2 3">
    <name type="scientific">Trichomonas vaginalis (strain ATCC PRA-98 / G3)</name>
    <dbReference type="NCBI Taxonomy" id="412133"/>
    <lineage>
        <taxon>Eukaryota</taxon>
        <taxon>Metamonada</taxon>
        <taxon>Parabasalia</taxon>
        <taxon>Trichomonadida</taxon>
        <taxon>Trichomonadidae</taxon>
        <taxon>Trichomonas</taxon>
    </lineage>
</organism>
<keyword evidence="1" id="KW-0472">Membrane</keyword>
<dbReference type="RefSeq" id="XP_001329084.1">
    <property type="nucleotide sequence ID" value="XM_001329049.1"/>
</dbReference>
<feature type="transmembrane region" description="Helical" evidence="1">
    <location>
        <begin position="17"/>
        <end position="35"/>
    </location>
</feature>
<evidence type="ECO:0008006" key="4">
    <source>
        <dbReference type="Google" id="ProtNLM"/>
    </source>
</evidence>
<dbReference type="Proteomes" id="UP000001542">
    <property type="component" value="Unassembled WGS sequence"/>
</dbReference>
<name>A2DRR4_TRIV3</name>
<dbReference type="VEuPathDB" id="TrichDB:TVAGG3_0979090"/>
<dbReference type="InterPro" id="IPR027417">
    <property type="entry name" value="P-loop_NTPase"/>
</dbReference>
<evidence type="ECO:0000313" key="3">
    <source>
        <dbReference type="Proteomes" id="UP000001542"/>
    </source>
</evidence>
<keyword evidence="3" id="KW-1185">Reference proteome</keyword>
<proteinExistence type="predicted"/>
<gene>
    <name evidence="2" type="ORF">TVAG_150120</name>
</gene>
<evidence type="ECO:0000256" key="1">
    <source>
        <dbReference type="SAM" id="Phobius"/>
    </source>
</evidence>
<dbReference type="OrthoDB" id="10476950at2759"/>
<dbReference type="EMBL" id="DS113237">
    <property type="protein sequence ID" value="EAY16861.1"/>
    <property type="molecule type" value="Genomic_DNA"/>
</dbReference>
<keyword evidence="1" id="KW-1133">Transmembrane helix</keyword>
<reference evidence="2" key="1">
    <citation type="submission" date="2006-10" db="EMBL/GenBank/DDBJ databases">
        <authorList>
            <person name="Amadeo P."/>
            <person name="Zhao Q."/>
            <person name="Wortman J."/>
            <person name="Fraser-Liggett C."/>
            <person name="Carlton J."/>
        </authorList>
    </citation>
    <scope>NUCLEOTIDE SEQUENCE</scope>
    <source>
        <strain evidence="2">G3</strain>
    </source>
</reference>
<protein>
    <recommendedName>
        <fullName evidence="4">AAA+ ATPase domain-containing protein</fullName>
    </recommendedName>
</protein>
<evidence type="ECO:0000313" key="2">
    <source>
        <dbReference type="EMBL" id="EAY16861.1"/>
    </source>
</evidence>